<organism evidence="2 3">
    <name type="scientific">Pyrrhoderma noxium</name>
    <dbReference type="NCBI Taxonomy" id="2282107"/>
    <lineage>
        <taxon>Eukaryota</taxon>
        <taxon>Fungi</taxon>
        <taxon>Dikarya</taxon>
        <taxon>Basidiomycota</taxon>
        <taxon>Agaricomycotina</taxon>
        <taxon>Agaricomycetes</taxon>
        <taxon>Hymenochaetales</taxon>
        <taxon>Hymenochaetaceae</taxon>
        <taxon>Pyrrhoderma</taxon>
    </lineage>
</organism>
<accession>A0A286UP87</accession>
<evidence type="ECO:0000313" key="3">
    <source>
        <dbReference type="Proteomes" id="UP000217199"/>
    </source>
</evidence>
<dbReference type="InterPro" id="IPR016181">
    <property type="entry name" value="Acyl_CoA_acyltransferase"/>
</dbReference>
<evidence type="ECO:0000313" key="2">
    <source>
        <dbReference type="EMBL" id="PAV21324.1"/>
    </source>
</evidence>
<comment type="caution">
    <text evidence="2">The sequence shown here is derived from an EMBL/GenBank/DDBJ whole genome shotgun (WGS) entry which is preliminary data.</text>
</comment>
<evidence type="ECO:0000259" key="1">
    <source>
        <dbReference type="PROSITE" id="PS51186"/>
    </source>
</evidence>
<dbReference type="PANTHER" id="PTHR42791">
    <property type="entry name" value="GNAT FAMILY ACETYLTRANSFERASE"/>
    <property type="match status" value="1"/>
</dbReference>
<dbReference type="CDD" id="cd04301">
    <property type="entry name" value="NAT_SF"/>
    <property type="match status" value="1"/>
</dbReference>
<name>A0A286UP87_9AGAM</name>
<reference evidence="2 3" key="1">
    <citation type="journal article" date="2017" name="Mol. Ecol.">
        <title>Comparative and population genomic landscape of Phellinus noxius: A hypervariable fungus causing root rot in trees.</title>
        <authorList>
            <person name="Chung C.L."/>
            <person name="Lee T.J."/>
            <person name="Akiba M."/>
            <person name="Lee H.H."/>
            <person name="Kuo T.H."/>
            <person name="Liu D."/>
            <person name="Ke H.M."/>
            <person name="Yokoi T."/>
            <person name="Roa M.B."/>
            <person name="Lu M.J."/>
            <person name="Chang Y.Y."/>
            <person name="Ann P.J."/>
            <person name="Tsai J.N."/>
            <person name="Chen C.Y."/>
            <person name="Tzean S.S."/>
            <person name="Ota Y."/>
            <person name="Hattori T."/>
            <person name="Sahashi N."/>
            <person name="Liou R.F."/>
            <person name="Kikuchi T."/>
            <person name="Tsai I.J."/>
        </authorList>
    </citation>
    <scope>NUCLEOTIDE SEQUENCE [LARGE SCALE GENOMIC DNA]</scope>
    <source>
        <strain evidence="2 3">FFPRI411160</strain>
    </source>
</reference>
<dbReference type="Pfam" id="PF13508">
    <property type="entry name" value="Acetyltransf_7"/>
    <property type="match status" value="1"/>
</dbReference>
<protein>
    <recommendedName>
        <fullName evidence="1">N-acetyltransferase domain-containing protein</fullName>
    </recommendedName>
</protein>
<dbReference type="InterPro" id="IPR052523">
    <property type="entry name" value="Trichothecene_AcTrans"/>
</dbReference>
<dbReference type="InterPro" id="IPR000182">
    <property type="entry name" value="GNAT_dom"/>
</dbReference>
<dbReference type="GO" id="GO:0016747">
    <property type="term" value="F:acyltransferase activity, transferring groups other than amino-acyl groups"/>
    <property type="evidence" value="ECO:0007669"/>
    <property type="project" value="InterPro"/>
</dbReference>
<dbReference type="STRING" id="2282107.A0A286UP87"/>
<sequence>MRPISLMAKPILYFDHPTYRQDELDEKKLLEKYLAFDLSRACLIEEKVTVKKLRAKDISRAAKTYEAASVNDPITVYVRDTPDARNPKLTQKVEHLQYRLGLLQWTRKKIVLTVNHGQAVVCAPPAPNANKRKETDKQIERLIRLISSILVRIGYSKEQRKRLDEIQTKISSLVEESLGADALSMRVINSLATNPDFQRRGYGGALVDEVTRRADKERRSSYLISSNTANTEFYNSHGFFTLAETVVGDNNPSWKGAPIPMPLMVRIYGDQ</sequence>
<dbReference type="OrthoDB" id="2744543at2759"/>
<feature type="domain" description="N-acetyltransferase" evidence="1">
    <location>
        <begin position="129"/>
        <end position="266"/>
    </location>
</feature>
<dbReference type="Gene3D" id="3.40.630.30">
    <property type="match status" value="1"/>
</dbReference>
<proteinExistence type="predicted"/>
<dbReference type="PROSITE" id="PS51186">
    <property type="entry name" value="GNAT"/>
    <property type="match status" value="1"/>
</dbReference>
<dbReference type="Proteomes" id="UP000217199">
    <property type="component" value="Unassembled WGS sequence"/>
</dbReference>
<keyword evidence="3" id="KW-1185">Reference proteome</keyword>
<gene>
    <name evidence="2" type="ORF">PNOK_0395100</name>
</gene>
<dbReference type="PANTHER" id="PTHR42791:SF1">
    <property type="entry name" value="N-ACETYLTRANSFERASE DOMAIN-CONTAINING PROTEIN"/>
    <property type="match status" value="1"/>
</dbReference>
<dbReference type="AlphaFoldDB" id="A0A286UP87"/>
<dbReference type="InParanoid" id="A0A286UP87"/>
<dbReference type="EMBL" id="NBII01000003">
    <property type="protein sequence ID" value="PAV21324.1"/>
    <property type="molecule type" value="Genomic_DNA"/>
</dbReference>
<dbReference type="SUPFAM" id="SSF55729">
    <property type="entry name" value="Acyl-CoA N-acyltransferases (Nat)"/>
    <property type="match status" value="1"/>
</dbReference>